<feature type="region of interest" description="Disordered" evidence="1">
    <location>
        <begin position="218"/>
        <end position="243"/>
    </location>
</feature>
<gene>
    <name evidence="2" type="ORF">HKW66_Vig0077750</name>
</gene>
<evidence type="ECO:0000256" key="1">
    <source>
        <dbReference type="SAM" id="MobiDB-lite"/>
    </source>
</evidence>
<comment type="caution">
    <text evidence="2">The sequence shown here is derived from an EMBL/GenBank/DDBJ whole genome shotgun (WGS) entry which is preliminary data.</text>
</comment>
<name>A0A8T0K536_PHAAN</name>
<protein>
    <submittedName>
        <fullName evidence="2">Uncharacterized protein</fullName>
    </submittedName>
</protein>
<accession>A0A8T0K536</accession>
<dbReference type="EMBL" id="JABFOF010000006">
    <property type="protein sequence ID" value="KAG2394850.1"/>
    <property type="molecule type" value="Genomic_DNA"/>
</dbReference>
<sequence>MSAYHDMLTSRPCTLACFQSINNIAKELRGKASHTAYYSLGGGVVDEAREREGAEALDFGAVVFVEFFQFVAALDNGFGSRGSVGALGSDGIDDLLPVGGFEVGAAEGGPLVVVGVDEGGGFLRGPAWRGRQREEVEGGAARVRRRPSSLVNRDHKNIPHVEASMDARRHFISSFSNLGMPSLFGTYVSTPPSAHAVREPYDNSFYFIESQNEIGTSFAAYGGDEGEEHIEAQPSQKEPPRPL</sequence>
<proteinExistence type="predicted"/>
<evidence type="ECO:0000313" key="3">
    <source>
        <dbReference type="Proteomes" id="UP000743370"/>
    </source>
</evidence>
<dbReference type="Proteomes" id="UP000743370">
    <property type="component" value="Unassembled WGS sequence"/>
</dbReference>
<organism evidence="2 3">
    <name type="scientific">Phaseolus angularis</name>
    <name type="common">Azuki bean</name>
    <name type="synonym">Vigna angularis</name>
    <dbReference type="NCBI Taxonomy" id="3914"/>
    <lineage>
        <taxon>Eukaryota</taxon>
        <taxon>Viridiplantae</taxon>
        <taxon>Streptophyta</taxon>
        <taxon>Embryophyta</taxon>
        <taxon>Tracheophyta</taxon>
        <taxon>Spermatophyta</taxon>
        <taxon>Magnoliopsida</taxon>
        <taxon>eudicotyledons</taxon>
        <taxon>Gunneridae</taxon>
        <taxon>Pentapetalae</taxon>
        <taxon>rosids</taxon>
        <taxon>fabids</taxon>
        <taxon>Fabales</taxon>
        <taxon>Fabaceae</taxon>
        <taxon>Papilionoideae</taxon>
        <taxon>50 kb inversion clade</taxon>
        <taxon>NPAAA clade</taxon>
        <taxon>indigoferoid/millettioid clade</taxon>
        <taxon>Phaseoleae</taxon>
        <taxon>Vigna</taxon>
    </lineage>
</organism>
<evidence type="ECO:0000313" key="2">
    <source>
        <dbReference type="EMBL" id="KAG2394850.1"/>
    </source>
</evidence>
<reference evidence="2 3" key="1">
    <citation type="submission" date="2020-05" db="EMBL/GenBank/DDBJ databases">
        <title>Vigna angularis (adzuki bean) Var. LongXiaoDou No. 4 denovo assembly.</title>
        <authorList>
            <person name="Xiang H."/>
        </authorList>
    </citation>
    <scope>NUCLEOTIDE SEQUENCE [LARGE SCALE GENOMIC DNA]</scope>
    <source>
        <tissue evidence="2">Leaf</tissue>
    </source>
</reference>
<dbReference type="AlphaFoldDB" id="A0A8T0K536"/>